<evidence type="ECO:0000313" key="1">
    <source>
        <dbReference type="EMBL" id="CAC5401980.1"/>
    </source>
</evidence>
<keyword evidence="2" id="KW-1185">Reference proteome</keyword>
<proteinExistence type="predicted"/>
<organism evidence="1 2">
    <name type="scientific">Mytilus coruscus</name>
    <name type="common">Sea mussel</name>
    <dbReference type="NCBI Taxonomy" id="42192"/>
    <lineage>
        <taxon>Eukaryota</taxon>
        <taxon>Metazoa</taxon>
        <taxon>Spiralia</taxon>
        <taxon>Lophotrochozoa</taxon>
        <taxon>Mollusca</taxon>
        <taxon>Bivalvia</taxon>
        <taxon>Autobranchia</taxon>
        <taxon>Pteriomorphia</taxon>
        <taxon>Mytilida</taxon>
        <taxon>Mytiloidea</taxon>
        <taxon>Mytilidae</taxon>
        <taxon>Mytilinae</taxon>
        <taxon>Mytilus</taxon>
    </lineage>
</organism>
<dbReference type="InterPro" id="IPR036116">
    <property type="entry name" value="FN3_sf"/>
</dbReference>
<evidence type="ECO:0000313" key="2">
    <source>
        <dbReference type="Proteomes" id="UP000507470"/>
    </source>
</evidence>
<reference evidence="1 2" key="1">
    <citation type="submission" date="2020-06" db="EMBL/GenBank/DDBJ databases">
        <authorList>
            <person name="Li R."/>
            <person name="Bekaert M."/>
        </authorList>
    </citation>
    <scope>NUCLEOTIDE SEQUENCE [LARGE SCALE GENOMIC DNA]</scope>
    <source>
        <strain evidence="2">wild</strain>
    </source>
</reference>
<dbReference type="Gene3D" id="2.60.40.10">
    <property type="entry name" value="Immunoglobulins"/>
    <property type="match status" value="1"/>
</dbReference>
<dbReference type="PANTHER" id="PTHR16897">
    <property type="entry name" value="OS10G0105400 PROTEIN"/>
    <property type="match status" value="1"/>
</dbReference>
<gene>
    <name evidence="1" type="ORF">MCOR_35988</name>
</gene>
<dbReference type="SUPFAM" id="SSF49265">
    <property type="entry name" value="Fibronectin type III"/>
    <property type="match status" value="1"/>
</dbReference>
<protein>
    <recommendedName>
        <fullName evidence="3">Fibronectin type-III domain-containing protein</fullName>
    </recommendedName>
</protein>
<dbReference type="OrthoDB" id="6153184at2759"/>
<sequence length="162" mass="17888">MLHQDQTYQSSVSSISSTFQFIDEESGLDHFKIQIYQLRDGIRSQILPDIHGDWMDIGNNITRTSYTQTGLTLHQGALYSTRVGAVNKAGFMAAFETDSVIVDTTPPIIHWLHVGTLASGMEKKVDGFVWQADTSGIKVAWDADDHQSGIVGYRVAVGTKKV</sequence>
<dbReference type="PANTHER" id="PTHR16897:SF2">
    <property type="entry name" value="OS03G0226600 PROTEIN"/>
    <property type="match status" value="1"/>
</dbReference>
<dbReference type="EMBL" id="CACVKT020006485">
    <property type="protein sequence ID" value="CAC5401980.1"/>
    <property type="molecule type" value="Genomic_DNA"/>
</dbReference>
<dbReference type="AlphaFoldDB" id="A0A6J8D4B6"/>
<evidence type="ECO:0008006" key="3">
    <source>
        <dbReference type="Google" id="ProtNLM"/>
    </source>
</evidence>
<dbReference type="Proteomes" id="UP000507470">
    <property type="component" value="Unassembled WGS sequence"/>
</dbReference>
<dbReference type="InterPro" id="IPR013783">
    <property type="entry name" value="Ig-like_fold"/>
</dbReference>
<name>A0A6J8D4B6_MYTCO</name>
<accession>A0A6J8D4B6</accession>